<dbReference type="InterPro" id="IPR035437">
    <property type="entry name" value="SNase_OB-fold_sf"/>
</dbReference>
<dbReference type="Gene3D" id="2.40.50.90">
    <property type="match status" value="1"/>
</dbReference>
<accession>A0ABT2LPY5</accession>
<comment type="caution">
    <text evidence="2">The sequence shown here is derived from an EMBL/GenBank/DDBJ whole genome shotgun (WGS) entry which is preliminary data.</text>
</comment>
<dbReference type="Pfam" id="PF00565">
    <property type="entry name" value="SNase"/>
    <property type="match status" value="1"/>
</dbReference>
<dbReference type="RefSeq" id="WP_260904578.1">
    <property type="nucleotide sequence ID" value="NZ_JAOCZP010000004.1"/>
</dbReference>
<protein>
    <submittedName>
        <fullName evidence="2">Thermonuclease family protein</fullName>
    </submittedName>
</protein>
<dbReference type="SMART" id="SM00318">
    <property type="entry name" value="SNc"/>
    <property type="match status" value="1"/>
</dbReference>
<organism evidence="2 3">
    <name type="scientific">Chelativorans salis</name>
    <dbReference type="NCBI Taxonomy" id="2978478"/>
    <lineage>
        <taxon>Bacteria</taxon>
        <taxon>Pseudomonadati</taxon>
        <taxon>Pseudomonadota</taxon>
        <taxon>Alphaproteobacteria</taxon>
        <taxon>Hyphomicrobiales</taxon>
        <taxon>Phyllobacteriaceae</taxon>
        <taxon>Chelativorans</taxon>
    </lineage>
</organism>
<dbReference type="InterPro" id="IPR016071">
    <property type="entry name" value="Staphylococal_nuclease_OB-fold"/>
</dbReference>
<keyword evidence="3" id="KW-1185">Reference proteome</keyword>
<dbReference type="PROSITE" id="PS50830">
    <property type="entry name" value="TNASE_3"/>
    <property type="match status" value="1"/>
</dbReference>
<dbReference type="Proteomes" id="UP001320831">
    <property type="component" value="Unassembled WGS sequence"/>
</dbReference>
<name>A0ABT2LPY5_9HYPH</name>
<evidence type="ECO:0000313" key="3">
    <source>
        <dbReference type="Proteomes" id="UP001320831"/>
    </source>
</evidence>
<reference evidence="2 3" key="1">
    <citation type="submission" date="2022-09" db="EMBL/GenBank/DDBJ databases">
        <title>Chelativorans salina sp. nov., a novel slightly halophilic bacterium isolated from a saline lake sediment enrichment.</title>
        <authorList>
            <person name="Gao L."/>
            <person name="Fang B.-Z."/>
            <person name="Li W.-J."/>
        </authorList>
    </citation>
    <scope>NUCLEOTIDE SEQUENCE [LARGE SCALE GENOMIC DNA]</scope>
    <source>
        <strain evidence="2 3">EGI FJ00035</strain>
    </source>
</reference>
<evidence type="ECO:0000313" key="2">
    <source>
        <dbReference type="EMBL" id="MCT7376547.1"/>
    </source>
</evidence>
<proteinExistence type="predicted"/>
<evidence type="ECO:0000259" key="1">
    <source>
        <dbReference type="PROSITE" id="PS50830"/>
    </source>
</evidence>
<dbReference type="EMBL" id="JAOCZP010000004">
    <property type="protein sequence ID" value="MCT7376547.1"/>
    <property type="molecule type" value="Genomic_DNA"/>
</dbReference>
<sequence length="148" mass="15844">MSPQPPFYRLLAIAVAVLGGTPAIAGDLFPGPVEARVVRVIDGDTFVAEAHVWPGQTVTVSVRLRGVDAPEIRSRCEKEKMAGKTSRNALERLIGNTTVQIRNIGGDKYYGRVLADVTTQEGEGLAAHLLQRALVRTYAGGKRTSTCG</sequence>
<feature type="domain" description="TNase-like" evidence="1">
    <location>
        <begin position="31"/>
        <end position="148"/>
    </location>
</feature>
<dbReference type="SUPFAM" id="SSF50199">
    <property type="entry name" value="Staphylococcal nuclease"/>
    <property type="match status" value="1"/>
</dbReference>
<gene>
    <name evidence="2" type="ORF">N5A92_16050</name>
</gene>